<evidence type="ECO:0000313" key="3">
    <source>
        <dbReference type="Proteomes" id="UP001316803"/>
    </source>
</evidence>
<proteinExistence type="predicted"/>
<dbReference type="InterPro" id="IPR013653">
    <property type="entry name" value="GCN5-like_dom"/>
</dbReference>
<dbReference type="GO" id="GO:0016747">
    <property type="term" value="F:acyltransferase activity, transferring groups other than amino-acyl groups"/>
    <property type="evidence" value="ECO:0007669"/>
    <property type="project" value="InterPro"/>
</dbReference>
<gene>
    <name evidence="2" type="ORF">OHC33_000541</name>
</gene>
<dbReference type="Gene3D" id="3.40.630.30">
    <property type="match status" value="1"/>
</dbReference>
<keyword evidence="3" id="KW-1185">Reference proteome</keyword>
<dbReference type="PANTHER" id="PTHR20958">
    <property type="entry name" value="GLYCINE N-ACYLTRANSFERASE-LIKE PROTEIN"/>
    <property type="match status" value="1"/>
</dbReference>
<evidence type="ECO:0000313" key="2">
    <source>
        <dbReference type="EMBL" id="KAK5958698.1"/>
    </source>
</evidence>
<dbReference type="PANTHER" id="PTHR20958:SF6">
    <property type="entry name" value="GLYCINE N-ACYLTRANSFERASE-LIKE PROTEIN"/>
    <property type="match status" value="1"/>
</dbReference>
<dbReference type="EMBL" id="JAKLMC020000001">
    <property type="protein sequence ID" value="KAK5958698.1"/>
    <property type="molecule type" value="Genomic_DNA"/>
</dbReference>
<organism evidence="2 3">
    <name type="scientific">Knufia fluminis</name>
    <dbReference type="NCBI Taxonomy" id="191047"/>
    <lineage>
        <taxon>Eukaryota</taxon>
        <taxon>Fungi</taxon>
        <taxon>Dikarya</taxon>
        <taxon>Ascomycota</taxon>
        <taxon>Pezizomycotina</taxon>
        <taxon>Eurotiomycetes</taxon>
        <taxon>Chaetothyriomycetidae</taxon>
        <taxon>Chaetothyriales</taxon>
        <taxon>Trichomeriaceae</taxon>
        <taxon>Knufia</taxon>
    </lineage>
</organism>
<comment type="caution">
    <text evidence="2">The sequence shown here is derived from an EMBL/GenBank/DDBJ whole genome shotgun (WGS) entry which is preliminary data.</text>
</comment>
<dbReference type="CDD" id="cd04301">
    <property type="entry name" value="NAT_SF"/>
    <property type="match status" value="1"/>
</dbReference>
<dbReference type="InterPro" id="IPR000182">
    <property type="entry name" value="GNAT_dom"/>
</dbReference>
<name>A0AAN8EMT1_9EURO</name>
<feature type="domain" description="N-acetyltransferase" evidence="1">
    <location>
        <begin position="213"/>
        <end position="360"/>
    </location>
</feature>
<protein>
    <recommendedName>
        <fullName evidence="1">N-acetyltransferase domain-containing protein</fullName>
    </recommendedName>
</protein>
<sequence length="360" mass="40852">MGSSDQPVHLSTKVHTIQDGREFTKQFLRPCLPCSLPLLRRCQFHLKQQPLTPDAEICLVTCSAGSNMQDAEASNHEAVNTSNDPWLAAHIDLSNSGQTQIWTFASWEPEFSQHPNPAAAVQASPQYPVYQTLFQALFQHLRKNHISKIGDSPPEQWQRLKAEGKIVSEPFSKSKVLFGTIAECLWPFLQRDRISREDRPYLKYIVSSEAQHEPIQAPPTLHFAKMEEQHLQTMIDRTNIPRTLETLRQLPSIGLFDEDNRPVAWGLLGKDASLSSLHTEPEYRRRGLAERVARRLLTEQRQFYVDADSANLSYEDRSGGIVYAHADVSDSNLASRKVMEKIGGEVMWRVAWIEIDLGEG</sequence>
<dbReference type="SUPFAM" id="SSF55729">
    <property type="entry name" value="Acyl-CoA N-acyltransferases (Nat)"/>
    <property type="match status" value="1"/>
</dbReference>
<evidence type="ECO:0000259" key="1">
    <source>
        <dbReference type="PROSITE" id="PS51186"/>
    </source>
</evidence>
<dbReference type="AlphaFoldDB" id="A0AAN8EMT1"/>
<dbReference type="Proteomes" id="UP001316803">
    <property type="component" value="Unassembled WGS sequence"/>
</dbReference>
<dbReference type="InterPro" id="IPR016181">
    <property type="entry name" value="Acyl_CoA_acyltransferase"/>
</dbReference>
<accession>A0AAN8EMT1</accession>
<dbReference type="PROSITE" id="PS51186">
    <property type="entry name" value="GNAT"/>
    <property type="match status" value="1"/>
</dbReference>
<dbReference type="InterPro" id="IPR053225">
    <property type="entry name" value="Acyl-CoA_N-acyltransferase"/>
</dbReference>
<reference evidence="2 3" key="1">
    <citation type="submission" date="2022-12" db="EMBL/GenBank/DDBJ databases">
        <title>Genomic features and morphological characterization of a novel Knufia sp. strain isolated from spacecraft assembly facility.</title>
        <authorList>
            <person name="Teixeira M."/>
            <person name="Chander A.M."/>
            <person name="Stajich J.E."/>
            <person name="Venkateswaran K."/>
        </authorList>
    </citation>
    <scope>NUCLEOTIDE SEQUENCE [LARGE SCALE GENOMIC DNA]</scope>
    <source>
        <strain evidence="2 3">FJI-L2-BK-P2</strain>
    </source>
</reference>
<dbReference type="Pfam" id="PF08445">
    <property type="entry name" value="FR47"/>
    <property type="match status" value="1"/>
</dbReference>